<sequence>MFREANRCFDNLAKAGYSFSRNFVVLDSPLTDDLCNILNADAAALSWAFGYGSLTPYQKSNTSCGYATIIASWCSKFLQTEAYPTTRHAPFVKAKRSPSSTF</sequence>
<evidence type="ECO:0000313" key="1">
    <source>
        <dbReference type="EMBL" id="KAK7848288.1"/>
    </source>
</evidence>
<dbReference type="EMBL" id="PKMF04000129">
    <property type="protein sequence ID" value="KAK7848288.1"/>
    <property type="molecule type" value="Genomic_DNA"/>
</dbReference>
<organism evidence="1 2">
    <name type="scientific">Quercus suber</name>
    <name type="common">Cork oak</name>
    <dbReference type="NCBI Taxonomy" id="58331"/>
    <lineage>
        <taxon>Eukaryota</taxon>
        <taxon>Viridiplantae</taxon>
        <taxon>Streptophyta</taxon>
        <taxon>Embryophyta</taxon>
        <taxon>Tracheophyta</taxon>
        <taxon>Spermatophyta</taxon>
        <taxon>Magnoliopsida</taxon>
        <taxon>eudicotyledons</taxon>
        <taxon>Gunneridae</taxon>
        <taxon>Pentapetalae</taxon>
        <taxon>rosids</taxon>
        <taxon>fabids</taxon>
        <taxon>Fagales</taxon>
        <taxon>Fagaceae</taxon>
        <taxon>Quercus</taxon>
    </lineage>
</organism>
<evidence type="ECO:0000313" key="2">
    <source>
        <dbReference type="Proteomes" id="UP000237347"/>
    </source>
</evidence>
<accession>A0AAW0LBM7</accession>
<comment type="caution">
    <text evidence="1">The sequence shown here is derived from an EMBL/GenBank/DDBJ whole genome shotgun (WGS) entry which is preliminary data.</text>
</comment>
<protein>
    <recommendedName>
        <fullName evidence="3">RNase H type-1 domain-containing protein</fullName>
    </recommendedName>
</protein>
<proteinExistence type="predicted"/>
<dbReference type="AlphaFoldDB" id="A0AAW0LBM7"/>
<reference evidence="1 2" key="1">
    <citation type="journal article" date="2018" name="Sci. Data">
        <title>The draft genome sequence of cork oak.</title>
        <authorList>
            <person name="Ramos A.M."/>
            <person name="Usie A."/>
            <person name="Barbosa P."/>
            <person name="Barros P.M."/>
            <person name="Capote T."/>
            <person name="Chaves I."/>
            <person name="Simoes F."/>
            <person name="Abreu I."/>
            <person name="Carrasquinho I."/>
            <person name="Faro C."/>
            <person name="Guimaraes J.B."/>
            <person name="Mendonca D."/>
            <person name="Nobrega F."/>
            <person name="Rodrigues L."/>
            <person name="Saibo N.J.M."/>
            <person name="Varela M.C."/>
            <person name="Egas C."/>
            <person name="Matos J."/>
            <person name="Miguel C.M."/>
            <person name="Oliveira M.M."/>
            <person name="Ricardo C.P."/>
            <person name="Goncalves S."/>
        </authorList>
    </citation>
    <scope>NUCLEOTIDE SEQUENCE [LARGE SCALE GENOMIC DNA]</scope>
    <source>
        <strain evidence="2">cv. HL8</strain>
    </source>
</reference>
<gene>
    <name evidence="1" type="ORF">CFP56_005180</name>
</gene>
<name>A0AAW0LBM7_QUESU</name>
<evidence type="ECO:0008006" key="3">
    <source>
        <dbReference type="Google" id="ProtNLM"/>
    </source>
</evidence>
<dbReference type="Proteomes" id="UP000237347">
    <property type="component" value="Unassembled WGS sequence"/>
</dbReference>
<keyword evidence="2" id="KW-1185">Reference proteome</keyword>